<feature type="transmembrane region" description="Helical" evidence="1">
    <location>
        <begin position="218"/>
        <end position="236"/>
    </location>
</feature>
<dbReference type="RefSeq" id="WP_063626132.1">
    <property type="nucleotide sequence ID" value="NZ_LVLH01000031.1"/>
</dbReference>
<keyword evidence="1" id="KW-1133">Transmembrane helix</keyword>
<protein>
    <submittedName>
        <fullName evidence="2">Substrate-specific component FolT of folate ECF transporter</fullName>
    </submittedName>
</protein>
<feature type="transmembrane region" description="Helical" evidence="1">
    <location>
        <begin position="271"/>
        <end position="294"/>
    </location>
</feature>
<evidence type="ECO:0000256" key="1">
    <source>
        <dbReference type="SAM" id="Phobius"/>
    </source>
</evidence>
<feature type="transmembrane region" description="Helical" evidence="1">
    <location>
        <begin position="184"/>
        <end position="206"/>
    </location>
</feature>
<feature type="transmembrane region" description="Helical" evidence="1">
    <location>
        <begin position="146"/>
        <end position="164"/>
    </location>
</feature>
<feature type="transmembrane region" description="Helical" evidence="1">
    <location>
        <begin position="111"/>
        <end position="134"/>
    </location>
</feature>
<reference evidence="2 3" key="1">
    <citation type="submission" date="2016-03" db="EMBL/GenBank/DDBJ databases">
        <title>Genome sequence of Mycoplasma gallinarum strain Mgn_IPT.</title>
        <authorList>
            <person name="Yacoub E."/>
            <person name="Sirand-Pugnet P."/>
            <person name="Barre A."/>
            <person name="Maurier F."/>
            <person name="Blanchard A."/>
            <person name="Ben Abdelmoumen B.M."/>
        </authorList>
    </citation>
    <scope>NUCLEOTIDE SEQUENCE [LARGE SCALE GENOMIC DNA]</scope>
    <source>
        <strain evidence="2 3">Mgn_IPT</strain>
    </source>
</reference>
<keyword evidence="1" id="KW-0812">Transmembrane</keyword>
<name>A0A168REJ7_9BACT</name>
<evidence type="ECO:0000313" key="2">
    <source>
        <dbReference type="EMBL" id="OAB48898.1"/>
    </source>
</evidence>
<dbReference type="EMBL" id="LVLH01000031">
    <property type="protein sequence ID" value="OAB48898.1"/>
    <property type="molecule type" value="Genomic_DNA"/>
</dbReference>
<proteinExistence type="predicted"/>
<dbReference type="OrthoDB" id="397703at2"/>
<organism evidence="2 3">
    <name type="scientific">Mycoplasmopsis gallinarum</name>
    <dbReference type="NCBI Taxonomy" id="29557"/>
    <lineage>
        <taxon>Bacteria</taxon>
        <taxon>Bacillati</taxon>
        <taxon>Mycoplasmatota</taxon>
        <taxon>Mycoplasmoidales</taxon>
        <taxon>Metamycoplasmataceae</taxon>
        <taxon>Mycoplasmopsis</taxon>
    </lineage>
</organism>
<dbReference type="PATRIC" id="fig|29557.3.peg.325"/>
<keyword evidence="3" id="KW-1185">Reference proteome</keyword>
<feature type="transmembrane region" description="Helical" evidence="1">
    <location>
        <begin position="78"/>
        <end position="99"/>
    </location>
</feature>
<comment type="caution">
    <text evidence="2">The sequence shown here is derived from an EMBL/GenBank/DDBJ whole genome shotgun (WGS) entry which is preliminary data.</text>
</comment>
<dbReference type="AlphaFoldDB" id="A0A168REJ7"/>
<dbReference type="STRING" id="29557.MGALLINA_03380"/>
<evidence type="ECO:0000313" key="3">
    <source>
        <dbReference type="Proteomes" id="UP000076983"/>
    </source>
</evidence>
<dbReference type="Proteomes" id="UP000076983">
    <property type="component" value="Unassembled WGS sequence"/>
</dbReference>
<keyword evidence="1" id="KW-0472">Membrane</keyword>
<gene>
    <name evidence="2" type="ORF">MGALLINA_03380</name>
</gene>
<accession>A0A168REJ7</accession>
<dbReference type="Gene3D" id="1.10.1760.20">
    <property type="match status" value="1"/>
</dbReference>
<feature type="transmembrane region" description="Helical" evidence="1">
    <location>
        <begin position="42"/>
        <end position="66"/>
    </location>
</feature>
<sequence>MTIKHKFKNAANTYNFFKLKTKKIKQKEAEKVDWKKKFIPKFTIFDISISGILLAMHIIVMIFAKWTILRVVPIELEFIFYVLYGLILGPFKGMFLAIIGDTLTLLLTGSIGTWFWLYAIIPPLIALFSGYFIIWFNKSINFRRYAILPILLVSYAIILTVFFLRVNPDLTVNVSKTKQIPALLMLMFLGIYGLFLLISLALMFYFARTKKSNKMINYLLVFSLIAIVIIIFRWILGPVAYIEWFNYIRKSKPNAKLKTYGVDYLIVMYPIILKTAITLPIYVAVLAPIFRVLLILKEKFNSKSLAKMKY</sequence>